<protein>
    <submittedName>
        <fullName evidence="3">Coiled-coil domain containing 174</fullName>
    </submittedName>
</protein>
<evidence type="ECO:0000256" key="2">
    <source>
        <dbReference type="SAM" id="MobiDB-lite"/>
    </source>
</evidence>
<dbReference type="Ensembl" id="ENSOTST00005066339.2">
    <property type="protein sequence ID" value="ENSOTSP00005060953.2"/>
    <property type="gene ID" value="ENSOTSG00005029273.2"/>
</dbReference>
<dbReference type="InterPro" id="IPR025066">
    <property type="entry name" value="CCDC174-like"/>
</dbReference>
<dbReference type="GeneTree" id="ENSGT00440000033958"/>
<evidence type="ECO:0000256" key="1">
    <source>
        <dbReference type="ARBA" id="ARBA00023054"/>
    </source>
</evidence>
<keyword evidence="4" id="KW-1185">Reference proteome</keyword>
<proteinExistence type="predicted"/>
<name>A0A8C8H9J5_ONCTS</name>
<evidence type="ECO:0000313" key="3">
    <source>
        <dbReference type="Ensembl" id="ENSOTSP00005060953.2"/>
    </source>
</evidence>
<dbReference type="AlphaFoldDB" id="A0A8C8H9J5"/>
<reference evidence="3" key="1">
    <citation type="submission" date="2025-08" db="UniProtKB">
        <authorList>
            <consortium name="Ensembl"/>
        </authorList>
    </citation>
    <scope>IDENTIFICATION</scope>
</reference>
<feature type="compositionally biased region" description="Basic and acidic residues" evidence="2">
    <location>
        <begin position="187"/>
        <end position="198"/>
    </location>
</feature>
<keyword evidence="1" id="KW-0175">Coiled coil</keyword>
<dbReference type="PANTHER" id="PTHR15885">
    <property type="entry name" value="COILED-COIL DOMAIN-CONTAINING PROTEIN 174"/>
    <property type="match status" value="1"/>
</dbReference>
<dbReference type="PANTHER" id="PTHR15885:SF1">
    <property type="entry name" value="COILED-COIL DOMAIN-CONTAINING PROTEIN 174"/>
    <property type="match status" value="1"/>
</dbReference>
<dbReference type="Proteomes" id="UP000694402">
    <property type="component" value="Unassembled WGS sequence"/>
</dbReference>
<feature type="region of interest" description="Disordered" evidence="2">
    <location>
        <begin position="276"/>
        <end position="296"/>
    </location>
</feature>
<organism evidence="3 4">
    <name type="scientific">Oncorhynchus tshawytscha</name>
    <name type="common">Chinook salmon</name>
    <name type="synonym">Salmo tshawytscha</name>
    <dbReference type="NCBI Taxonomy" id="74940"/>
    <lineage>
        <taxon>Eukaryota</taxon>
        <taxon>Metazoa</taxon>
        <taxon>Chordata</taxon>
        <taxon>Craniata</taxon>
        <taxon>Vertebrata</taxon>
        <taxon>Euteleostomi</taxon>
        <taxon>Actinopterygii</taxon>
        <taxon>Neopterygii</taxon>
        <taxon>Teleostei</taxon>
        <taxon>Protacanthopterygii</taxon>
        <taxon>Salmoniformes</taxon>
        <taxon>Salmonidae</taxon>
        <taxon>Salmoninae</taxon>
        <taxon>Oncorhynchus</taxon>
    </lineage>
</organism>
<sequence length="323" mass="38087">ELDWSWYSFVIRYTVLFSIVSDEETEGHFLVDFTQKIIDKKRENHADQDFQGKGLFIEEDVSDNTVLSFFLMFVHRRDPAEKDRLSEDMRRELQRQVWEREEAMNSPVGRIHYEDIGEQQAHELGVGYFTFQEQRRKQILWTYQRSKREQLKENRNALLNAQLAKVRQRKMKTKLDGTQDDQGAGPKQDDEAHEEAPAVKKLEVEIQERRDTKSGVPHVREWDRGKVDFFGKWTSRRQDDRESEFTPPSVYFSDDKRQGYGKWAKREQDRPKMAFMWSEGQGGGHSHPRPSPKVVLYPSPSQVPLYPLNPQCYSLTTAQRSTP</sequence>
<evidence type="ECO:0000313" key="4">
    <source>
        <dbReference type="Proteomes" id="UP000694402"/>
    </source>
</evidence>
<feature type="region of interest" description="Disordered" evidence="2">
    <location>
        <begin position="169"/>
        <end position="198"/>
    </location>
</feature>
<dbReference type="GO" id="GO:0005634">
    <property type="term" value="C:nucleus"/>
    <property type="evidence" value="ECO:0007669"/>
    <property type="project" value="TreeGrafter"/>
</dbReference>
<accession>A0A8C8H9J5</accession>
<reference evidence="3" key="2">
    <citation type="submission" date="2025-09" db="UniProtKB">
        <authorList>
            <consortium name="Ensembl"/>
        </authorList>
    </citation>
    <scope>IDENTIFICATION</scope>
</reference>